<dbReference type="HOGENOM" id="CLU_005363_0_0_10"/>
<feature type="transmembrane region" description="Helical" evidence="1">
    <location>
        <begin position="601"/>
        <end position="619"/>
    </location>
</feature>
<feature type="transmembrane region" description="Helical" evidence="1">
    <location>
        <begin position="631"/>
        <end position="652"/>
    </location>
</feature>
<accession>H1HPZ6</accession>
<gene>
    <name evidence="2" type="ORF">HMPREF9944_02321</name>
</gene>
<proteinExistence type="predicted"/>
<dbReference type="Proteomes" id="UP000003167">
    <property type="component" value="Unassembled WGS sequence"/>
</dbReference>
<feature type="transmembrane region" description="Helical" evidence="1">
    <location>
        <begin position="573"/>
        <end position="589"/>
    </location>
</feature>
<dbReference type="STRING" id="999422.HMPREF9944_02321"/>
<feature type="transmembrane region" description="Helical" evidence="1">
    <location>
        <begin position="664"/>
        <end position="682"/>
    </location>
</feature>
<keyword evidence="1" id="KW-1133">Transmembrane helix</keyword>
<dbReference type="PATRIC" id="fig|999422.3.peg.2348"/>
<dbReference type="AlphaFoldDB" id="H1HPZ6"/>
<dbReference type="InterPro" id="IPR021280">
    <property type="entry name" value="TMEM260-like"/>
</dbReference>
<feature type="transmembrane region" description="Helical" evidence="1">
    <location>
        <begin position="291"/>
        <end position="307"/>
    </location>
</feature>
<dbReference type="InterPro" id="IPR052724">
    <property type="entry name" value="GT117_domain-containing"/>
</dbReference>
<evidence type="ECO:0008006" key="4">
    <source>
        <dbReference type="Google" id="ProtNLM"/>
    </source>
</evidence>
<keyword evidence="3" id="KW-1185">Reference proteome</keyword>
<feature type="transmembrane region" description="Helical" evidence="1">
    <location>
        <begin position="350"/>
        <end position="368"/>
    </location>
</feature>
<feature type="transmembrane region" description="Helical" evidence="1">
    <location>
        <begin position="77"/>
        <end position="97"/>
    </location>
</feature>
<feature type="transmembrane region" description="Helical" evidence="1">
    <location>
        <begin position="176"/>
        <end position="207"/>
    </location>
</feature>
<dbReference type="PANTHER" id="PTHR16214">
    <property type="entry name" value="TRANSMEMBRANE PROTEIN 260"/>
    <property type="match status" value="1"/>
</dbReference>
<dbReference type="PANTHER" id="PTHR16214:SF3">
    <property type="entry name" value="TRANSMEMBRANE PROTEIN 260"/>
    <property type="match status" value="1"/>
</dbReference>
<keyword evidence="1" id="KW-0472">Membrane</keyword>
<evidence type="ECO:0000313" key="3">
    <source>
        <dbReference type="Proteomes" id="UP000003167"/>
    </source>
</evidence>
<comment type="caution">
    <text evidence="2">The sequence shown here is derived from an EMBL/GenBank/DDBJ whole genome shotgun (WGS) entry which is preliminary data.</text>
</comment>
<evidence type="ECO:0000256" key="1">
    <source>
        <dbReference type="SAM" id="Phobius"/>
    </source>
</evidence>
<sequence length="1115" mass="126793">MKQYKLVDNVLGWLAFLIAAFVYCSTIEPTASFWDCPEFITTGYKLEIGHPPGAPFFMLTANLFSQFASNPADVARMVNMMSALLSATTIMFLFWTVTNLTRKLILKDWNGLTTAKLIVIEGAGLVGALIYTFSDTFWFSAVEGEVYAYSSAFTAIVFWLILKWEDHADEPHSDRWLVLIAYMTGLSIGVHLLNLLCIPAIVLVFCYRKFPHIELKGSLIALLVSFAIVTAVLYGVVPGIITVGGWFELFFVNVLGCPFNTGEIIYILLLVATVLWAIYESYTDKSEKRSNISFVASVAMLGIPFYGYGWSAVLIGIVILAILWFALNYKHTVDKKKVSYVTSRIKNTTLLCLLMLMIGYSSYALIVIRSTANPPMDQNSPEDIFTLGSYLSRDQYGDRPLGYGQAYTSQIALQVEGNMCKPEMSEGAPIYARKEKANAGEKDSYFVVSHKNKYRYAQNMLFPRMYDQAHAQAYEDWMGGVDGTNVSYDRCGEPMTVKVPTQVENIRFFLSYQCNFMYWRYFMWNFAGRQNDIQGNGELEHGNWITGIPFIDNARLGDQSKLPDDLQNNKGHNVFYCLPLLLGLIGLFWQAWRGQRGIRQFWVVFFLFFMTGLAIVIYLNQTPMQPRERDYAYAGSFYAFAIWCGIGVAAIYDLLKKRLRVSETVLAAVVSVLALLIPIQMASQTWDDHDRSGRYTCRDFGQNYLMTLQDKGNPIIFTNGDNDTFPLWYNQEVEGVRTDARVCNLSYLATDWYIDQMKRPAYNSPAVPISWPRLDFCSGTNDYITVQPEAKKQILQFYKENPAQAKAQFGDDPFELKNIMKYWVRSKDADMHFIPTDTVYVTIDKQAVKRSGMLMESDSIPEKMVISLAGKSALYKNDLMMLEMIAQCNWTRPIYVALTVGEENYMNLGNNFIQEGLANRITPFTTNIDGKVVKGMTTFDTAKTYRNLMTRYKFGGLQTKGLYIDETVMRMCYTHRRLFAQLAKQLIMEHKDKQALAVLDKCTKVIPAYNVPNNYVSGSLDLAECYAILGQKAKAKALFNDVWKNSTQYMNWYLSLDGNRFSQSMSDCLREMSIMQECNKVAGVIDPKLGERTGHQFQALYKMYRGKGGVLPSHE</sequence>
<protein>
    <recommendedName>
        <fullName evidence="4">DUF2723 domain-containing protein</fullName>
    </recommendedName>
</protein>
<feature type="transmembrane region" description="Helical" evidence="1">
    <location>
        <begin position="219"/>
        <end position="247"/>
    </location>
</feature>
<feature type="transmembrane region" description="Helical" evidence="1">
    <location>
        <begin position="117"/>
        <end position="134"/>
    </location>
</feature>
<organism evidence="2 3">
    <name type="scientific">Segatella maculosa OT 289</name>
    <dbReference type="NCBI Taxonomy" id="999422"/>
    <lineage>
        <taxon>Bacteria</taxon>
        <taxon>Pseudomonadati</taxon>
        <taxon>Bacteroidota</taxon>
        <taxon>Bacteroidia</taxon>
        <taxon>Bacteroidales</taxon>
        <taxon>Prevotellaceae</taxon>
        <taxon>Segatella</taxon>
    </lineage>
</organism>
<dbReference type="Pfam" id="PF11028">
    <property type="entry name" value="TMEM260-like"/>
    <property type="match status" value="1"/>
</dbReference>
<reference evidence="2 3" key="1">
    <citation type="submission" date="2011-12" db="EMBL/GenBank/DDBJ databases">
        <title>The Genome Sequence of Prevotella maculosa OT 289.</title>
        <authorList>
            <consortium name="The Broad Institute Genome Sequencing Platform"/>
            <person name="Earl A."/>
            <person name="Ward D."/>
            <person name="Feldgarden M."/>
            <person name="Gevers D."/>
            <person name="Izard J."/>
            <person name="Blanton J.M."/>
            <person name="Mathney J."/>
            <person name="Tanner A.C."/>
            <person name="Dewhirst F.E."/>
            <person name="Young S.K."/>
            <person name="Zeng Q."/>
            <person name="Gargeya S."/>
            <person name="Fitzgerald M."/>
            <person name="Haas B."/>
            <person name="Abouelleil A."/>
            <person name="Alvarado L."/>
            <person name="Arachchi H.M."/>
            <person name="Berlin A."/>
            <person name="Chapman S.B."/>
            <person name="Gearin G."/>
            <person name="Goldberg J."/>
            <person name="Griggs A."/>
            <person name="Gujja S."/>
            <person name="Hansen M."/>
            <person name="Heiman D."/>
            <person name="Howarth C."/>
            <person name="Larimer J."/>
            <person name="Lui A."/>
            <person name="MacDonald P.J.P."/>
            <person name="McCowen C."/>
            <person name="Montmayeur A."/>
            <person name="Murphy C."/>
            <person name="Neiman D."/>
            <person name="Pearson M."/>
            <person name="Priest M."/>
            <person name="Roberts A."/>
            <person name="Saif S."/>
            <person name="Shea T."/>
            <person name="Sisk P."/>
            <person name="Stolte C."/>
            <person name="Sykes S."/>
            <person name="Wortman J."/>
            <person name="Nusbaum C."/>
            <person name="Birren B."/>
        </authorList>
    </citation>
    <scope>NUCLEOTIDE SEQUENCE [LARGE SCALE GENOMIC DNA]</scope>
    <source>
        <strain evidence="2 3">OT 289</strain>
    </source>
</reference>
<evidence type="ECO:0000313" key="2">
    <source>
        <dbReference type="EMBL" id="EHO67220.1"/>
    </source>
</evidence>
<dbReference type="RefSeq" id="WP_008566329.1">
    <property type="nucleotide sequence ID" value="NZ_JH594509.1"/>
</dbReference>
<feature type="transmembrane region" description="Helical" evidence="1">
    <location>
        <begin position="259"/>
        <end position="279"/>
    </location>
</feature>
<keyword evidence="1" id="KW-0812">Transmembrane</keyword>
<name>H1HPZ6_9BACT</name>
<dbReference type="EMBL" id="AGEK01000037">
    <property type="protein sequence ID" value="EHO67220.1"/>
    <property type="molecule type" value="Genomic_DNA"/>
</dbReference>
<dbReference type="OrthoDB" id="9807602at2"/>
<feature type="transmembrane region" description="Helical" evidence="1">
    <location>
        <begin position="313"/>
        <end position="329"/>
    </location>
</feature>